<evidence type="ECO:0000313" key="4">
    <source>
        <dbReference type="Proteomes" id="UP000492820"/>
    </source>
</evidence>
<feature type="domain" description="Apoptosis-antagonizing transcription factor C-terminal" evidence="2">
    <location>
        <begin position="24"/>
        <end position="85"/>
    </location>
</feature>
<dbReference type="WBParaSite" id="EgrG_000840300">
    <property type="protein sequence ID" value="EgrG_000840300"/>
    <property type="gene ID" value="EgrG_000840300"/>
</dbReference>
<dbReference type="Proteomes" id="UP000492820">
    <property type="component" value="Unassembled WGS sequence"/>
</dbReference>
<dbReference type="GO" id="GO:0005634">
    <property type="term" value="C:nucleus"/>
    <property type="evidence" value="ECO:0007669"/>
    <property type="project" value="InterPro"/>
</dbReference>
<proteinExistence type="predicted"/>
<evidence type="ECO:0000313" key="3">
    <source>
        <dbReference type="EMBL" id="CDS15993.1"/>
    </source>
</evidence>
<evidence type="ECO:0000256" key="1">
    <source>
        <dbReference type="SAM" id="MobiDB-lite"/>
    </source>
</evidence>
<dbReference type="AlphaFoldDB" id="A0A068W8Q5"/>
<dbReference type="InterPro" id="IPR012617">
    <property type="entry name" value="AATF_C"/>
</dbReference>
<name>A0A068W8Q5_ECHGR</name>
<feature type="region of interest" description="Disordered" evidence="1">
    <location>
        <begin position="1"/>
        <end position="37"/>
    </location>
</feature>
<dbReference type="EMBL" id="LK028576">
    <property type="protein sequence ID" value="CDS15993.1"/>
    <property type="molecule type" value="Genomic_DNA"/>
</dbReference>
<reference evidence="3 4" key="1">
    <citation type="journal article" date="2013" name="Nature">
        <title>The genomes of four tapeworm species reveal adaptations to parasitism.</title>
        <authorList>
            <person name="Tsai I.J."/>
            <person name="Zarowiecki M."/>
            <person name="Holroyd N."/>
            <person name="Garciarrubio A."/>
            <person name="Sanchez-Flores A."/>
            <person name="Brooks K.L."/>
            <person name="Tracey A."/>
            <person name="Bobes R.J."/>
            <person name="Fragoso G."/>
            <person name="Sciutto E."/>
            <person name="Aslett M."/>
            <person name="Beasley H."/>
            <person name="Bennett H.M."/>
            <person name="Cai J."/>
            <person name="Camicia F."/>
            <person name="Clark R."/>
            <person name="Cucher M."/>
            <person name="De Silva N."/>
            <person name="Day T.A."/>
            <person name="Deplazes P."/>
            <person name="Estrada K."/>
            <person name="Fernandez C."/>
            <person name="Holland P.W."/>
            <person name="Hou J."/>
            <person name="Hu S."/>
            <person name="Huckvale T."/>
            <person name="Hung S.S."/>
            <person name="Kamenetzky L."/>
            <person name="Keane J.A."/>
            <person name="Kiss F."/>
            <person name="Koziol U."/>
            <person name="Lambert O."/>
            <person name="Liu K."/>
            <person name="Luo X."/>
            <person name="Luo Y."/>
            <person name="Macchiaroli N."/>
            <person name="Nichol S."/>
            <person name="Paps J."/>
            <person name="Parkinson J."/>
            <person name="Pouchkina-Stantcheva N."/>
            <person name="Riddiford N."/>
            <person name="Rosenzvit M."/>
            <person name="Salinas G."/>
            <person name="Wasmuth J.D."/>
            <person name="Zamanian M."/>
            <person name="Zheng Y."/>
            <person name="Cai X."/>
            <person name="Soberon X."/>
            <person name="Olson P.D."/>
            <person name="Laclette J.P."/>
            <person name="Brehm K."/>
            <person name="Berriman M."/>
            <person name="Garciarrubio A."/>
            <person name="Bobes R.J."/>
            <person name="Fragoso G."/>
            <person name="Sanchez-Flores A."/>
            <person name="Estrada K."/>
            <person name="Cevallos M.A."/>
            <person name="Morett E."/>
            <person name="Gonzalez V."/>
            <person name="Portillo T."/>
            <person name="Ochoa-Leyva A."/>
            <person name="Jose M.V."/>
            <person name="Sciutto E."/>
            <person name="Landa A."/>
            <person name="Jimenez L."/>
            <person name="Valdes V."/>
            <person name="Carrero J.C."/>
            <person name="Larralde C."/>
            <person name="Morales-Montor J."/>
            <person name="Limon-Lason J."/>
            <person name="Soberon X."/>
            <person name="Laclette J.P."/>
        </authorList>
    </citation>
    <scope>NUCLEOTIDE SEQUENCE [LARGE SCALE GENOMIC DNA]</scope>
</reference>
<gene>
    <name evidence="3" type="ORF">EgrG_000840300</name>
</gene>
<dbReference type="Pfam" id="PF08164">
    <property type="entry name" value="TRAUB"/>
    <property type="match status" value="1"/>
</dbReference>
<reference evidence="3" key="2">
    <citation type="submission" date="2014-06" db="EMBL/GenBank/DDBJ databases">
        <authorList>
            <person name="Aslett M."/>
        </authorList>
    </citation>
    <scope>NUCLEOTIDE SEQUENCE</scope>
</reference>
<protein>
    <submittedName>
        <fullName evidence="3 5">Expressed protein</fullName>
    </submittedName>
</protein>
<accession>A0A068W8Q5</accession>
<sequence>MKTSADEASGNVGRTGSSTHSAKRELSALQTGNKEAKKARLEEVANVAARASKGRKIRYLKIPKAVDFMCPEIVNHFSEVQRGNILGQMKATCR</sequence>
<evidence type="ECO:0000313" key="5">
    <source>
        <dbReference type="WBParaSite" id="EgrG_000840300"/>
    </source>
</evidence>
<organism evidence="3">
    <name type="scientific">Echinococcus granulosus</name>
    <name type="common">Hydatid tapeworm</name>
    <dbReference type="NCBI Taxonomy" id="6210"/>
    <lineage>
        <taxon>Eukaryota</taxon>
        <taxon>Metazoa</taxon>
        <taxon>Spiralia</taxon>
        <taxon>Lophotrochozoa</taxon>
        <taxon>Platyhelminthes</taxon>
        <taxon>Cestoda</taxon>
        <taxon>Eucestoda</taxon>
        <taxon>Cyclophyllidea</taxon>
        <taxon>Taeniidae</taxon>
        <taxon>Echinococcus</taxon>
        <taxon>Echinococcus granulosus group</taxon>
    </lineage>
</organism>
<evidence type="ECO:0000259" key="2">
    <source>
        <dbReference type="Pfam" id="PF08164"/>
    </source>
</evidence>
<reference evidence="5" key="3">
    <citation type="submission" date="2020-10" db="UniProtKB">
        <authorList>
            <consortium name="WormBaseParasite"/>
        </authorList>
    </citation>
    <scope>IDENTIFICATION</scope>
</reference>